<gene>
    <name evidence="1" type="ORF">GCWU000325_02149</name>
</gene>
<evidence type="ECO:0000313" key="1">
    <source>
        <dbReference type="EMBL" id="EEX70907.1"/>
    </source>
</evidence>
<accession>C9LIU0</accession>
<protein>
    <submittedName>
        <fullName evidence="1">Uncharacterized protein</fullName>
    </submittedName>
</protein>
<dbReference type="STRING" id="626522.GCWU000325_02149"/>
<dbReference type="AlphaFoldDB" id="C9LIU0"/>
<proteinExistence type="predicted"/>
<dbReference type="Proteomes" id="UP000003460">
    <property type="component" value="Unassembled WGS sequence"/>
</dbReference>
<sequence>MHETGNRAAGTQSEPFLSREKRFALTIKRVCAHDKKSLRS</sequence>
<evidence type="ECO:0000313" key="2">
    <source>
        <dbReference type="Proteomes" id="UP000003460"/>
    </source>
</evidence>
<dbReference type="HOGENOM" id="CLU_3294574_0_0_10"/>
<name>C9LIU0_9BACT</name>
<reference evidence="1" key="1">
    <citation type="submission" date="2009-09" db="EMBL/GenBank/DDBJ databases">
        <authorList>
            <person name="Weinstock G."/>
            <person name="Sodergren E."/>
            <person name="Clifton S."/>
            <person name="Fulton L."/>
            <person name="Fulton B."/>
            <person name="Courtney L."/>
            <person name="Fronick C."/>
            <person name="Harrison M."/>
            <person name="Strong C."/>
            <person name="Farmer C."/>
            <person name="Delahaunty K."/>
            <person name="Markovic C."/>
            <person name="Hall O."/>
            <person name="Minx P."/>
            <person name="Tomlinson C."/>
            <person name="Mitreva M."/>
            <person name="Nelson J."/>
            <person name="Hou S."/>
            <person name="Wollam A."/>
            <person name="Pepin K.H."/>
            <person name="Johnson M."/>
            <person name="Bhonagiri V."/>
            <person name="Nash W.E."/>
            <person name="Warren W."/>
            <person name="Chinwalla A."/>
            <person name="Mardis E.R."/>
            <person name="Wilson R.K."/>
        </authorList>
    </citation>
    <scope>NUCLEOTIDE SEQUENCE [LARGE SCALE GENOMIC DNA]</scope>
    <source>
        <strain evidence="1">ATCC 51259</strain>
    </source>
</reference>
<organism evidence="1 2">
    <name type="scientific">Alloprevotella tannerae ATCC 51259</name>
    <dbReference type="NCBI Taxonomy" id="626522"/>
    <lineage>
        <taxon>Bacteria</taxon>
        <taxon>Pseudomonadati</taxon>
        <taxon>Bacteroidota</taxon>
        <taxon>Bacteroidia</taxon>
        <taxon>Bacteroidales</taxon>
        <taxon>Prevotellaceae</taxon>
        <taxon>Alloprevotella</taxon>
    </lineage>
</organism>
<comment type="caution">
    <text evidence="1">The sequence shown here is derived from an EMBL/GenBank/DDBJ whole genome shotgun (WGS) entry which is preliminary data.</text>
</comment>
<dbReference type="EMBL" id="ACIJ02000023">
    <property type="protein sequence ID" value="EEX70907.1"/>
    <property type="molecule type" value="Genomic_DNA"/>
</dbReference>
<keyword evidence="2" id="KW-1185">Reference proteome</keyword>